<dbReference type="PROSITE" id="PS51257">
    <property type="entry name" value="PROKAR_LIPOPROTEIN"/>
    <property type="match status" value="1"/>
</dbReference>
<feature type="chain" id="PRO_5001956966" evidence="1">
    <location>
        <begin position="24"/>
        <end position="389"/>
    </location>
</feature>
<dbReference type="EMBL" id="JQEC01000072">
    <property type="protein sequence ID" value="KGJ87390.1"/>
    <property type="molecule type" value="Genomic_DNA"/>
</dbReference>
<evidence type="ECO:0000313" key="3">
    <source>
        <dbReference type="Proteomes" id="UP000029868"/>
    </source>
</evidence>
<dbReference type="PATRIC" id="fig|28229.3.peg.4525"/>
<protein>
    <submittedName>
        <fullName evidence="2">NlpBDapX family lipoprotein</fullName>
    </submittedName>
</protein>
<comment type="caution">
    <text evidence="2">The sequence shown here is derived from an EMBL/GenBank/DDBJ whole genome shotgun (WGS) entry which is preliminary data.</text>
</comment>
<dbReference type="AlphaFoldDB" id="A0A099KAQ4"/>
<feature type="signal peptide" evidence="1">
    <location>
        <begin position="1"/>
        <end position="23"/>
    </location>
</feature>
<evidence type="ECO:0000256" key="1">
    <source>
        <dbReference type="SAM" id="SignalP"/>
    </source>
</evidence>
<sequence>MSCRVFYLSLLALSLTACGSVNNKQAEGGFDYQHKAEANDLVIPANLNKPKQAKTFFVTDKINHQGPVGKDMDIRAPSLVMPIAASSRVVDESGIAIIWFDKVLEDKDLFEFIERVVKEKLTEDNITYHYIEEDKEVTLGKVIEGATSLKETSIKREGIKTAIIESDWYHNEVDVGWIFTDIQFSKSLRFRYQLLAKPHGRSVSLRVSLVDFLQTDETGGSKTMDPIDKQRAEKAMLNELIASVDYNYRVQQRADRLTRANQKLVTLGKNVEEENSYVIEMGLEDLWGNMPLFFEKHGFTITDLNEDKKIYFVDFVKPDSSVWDSIWGDDVPTIDVSDAHYQFRLTPLGELNHKTAVTIYNAAGEPLPLESLERIFPVIEKGLSFRDVF</sequence>
<keyword evidence="2" id="KW-0449">Lipoprotein</keyword>
<evidence type="ECO:0000313" key="2">
    <source>
        <dbReference type="EMBL" id="KGJ87390.1"/>
    </source>
</evidence>
<gene>
    <name evidence="2" type="ORF">GAB14E_4545</name>
</gene>
<dbReference type="InterPro" id="IPR042268">
    <property type="entry name" value="BamC_C"/>
</dbReference>
<reference evidence="2 3" key="1">
    <citation type="submission" date="2014-08" db="EMBL/GenBank/DDBJ databases">
        <title>Genomic and Phenotypic Diversity of Colwellia psychrerythraea strains from Disparate Marine Basins.</title>
        <authorList>
            <person name="Techtmann S.M."/>
            <person name="Stelling S.C."/>
            <person name="Utturkar S.M."/>
            <person name="Alshibli N."/>
            <person name="Harris A."/>
            <person name="Brown S.D."/>
            <person name="Hazen T.C."/>
        </authorList>
    </citation>
    <scope>NUCLEOTIDE SEQUENCE [LARGE SCALE GENOMIC DNA]</scope>
    <source>
        <strain evidence="2 3">GAB14E</strain>
    </source>
</reference>
<dbReference type="OrthoDB" id="5598420at2"/>
<dbReference type="RefSeq" id="WP_033084453.1">
    <property type="nucleotide sequence ID" value="NZ_JQEC01000072.1"/>
</dbReference>
<accession>A0A099KAQ4</accession>
<organism evidence="2 3">
    <name type="scientific">Colwellia psychrerythraea</name>
    <name type="common">Vibrio psychroerythus</name>
    <dbReference type="NCBI Taxonomy" id="28229"/>
    <lineage>
        <taxon>Bacteria</taxon>
        <taxon>Pseudomonadati</taxon>
        <taxon>Pseudomonadota</taxon>
        <taxon>Gammaproteobacteria</taxon>
        <taxon>Alteromonadales</taxon>
        <taxon>Colwelliaceae</taxon>
        <taxon>Colwellia</taxon>
    </lineage>
</organism>
<dbReference type="Proteomes" id="UP000029868">
    <property type="component" value="Unassembled WGS sequence"/>
</dbReference>
<dbReference type="InterPro" id="IPR010653">
    <property type="entry name" value="NlpB/DapX"/>
</dbReference>
<proteinExistence type="predicted"/>
<name>A0A099KAQ4_COLPS</name>
<dbReference type="Gene3D" id="3.30.310.170">
    <property type="entry name" value="Outer membrane protein assembly factor BamC"/>
    <property type="match status" value="1"/>
</dbReference>
<dbReference type="Gene3D" id="3.30.530.50">
    <property type="match status" value="1"/>
</dbReference>
<keyword evidence="1" id="KW-0732">Signal</keyword>
<dbReference type="Pfam" id="PF06804">
    <property type="entry name" value="Lipoprotein_18"/>
    <property type="match status" value="1"/>
</dbReference>